<feature type="transmembrane region" description="Helical" evidence="1">
    <location>
        <begin position="114"/>
        <end position="136"/>
    </location>
</feature>
<organism evidence="2 3">
    <name type="scientific">Corynespora cassiicola Philippines</name>
    <dbReference type="NCBI Taxonomy" id="1448308"/>
    <lineage>
        <taxon>Eukaryota</taxon>
        <taxon>Fungi</taxon>
        <taxon>Dikarya</taxon>
        <taxon>Ascomycota</taxon>
        <taxon>Pezizomycotina</taxon>
        <taxon>Dothideomycetes</taxon>
        <taxon>Pleosporomycetidae</taxon>
        <taxon>Pleosporales</taxon>
        <taxon>Corynesporascaceae</taxon>
        <taxon>Corynespora</taxon>
    </lineage>
</organism>
<gene>
    <name evidence="2" type="ORF">BS50DRAFT_248277</name>
</gene>
<reference evidence="2 3" key="1">
    <citation type="journal article" date="2018" name="Front. Microbiol.">
        <title>Genome-Wide Analysis of Corynespora cassiicola Leaf Fall Disease Putative Effectors.</title>
        <authorList>
            <person name="Lopez D."/>
            <person name="Ribeiro S."/>
            <person name="Label P."/>
            <person name="Fumanal B."/>
            <person name="Venisse J.S."/>
            <person name="Kohler A."/>
            <person name="de Oliveira R.R."/>
            <person name="Labutti K."/>
            <person name="Lipzen A."/>
            <person name="Lail K."/>
            <person name="Bauer D."/>
            <person name="Ohm R.A."/>
            <person name="Barry K.W."/>
            <person name="Spatafora J."/>
            <person name="Grigoriev I.V."/>
            <person name="Martin F.M."/>
            <person name="Pujade-Renaud V."/>
        </authorList>
    </citation>
    <scope>NUCLEOTIDE SEQUENCE [LARGE SCALE GENOMIC DNA]</scope>
    <source>
        <strain evidence="2 3">Philippines</strain>
    </source>
</reference>
<evidence type="ECO:0000313" key="3">
    <source>
        <dbReference type="Proteomes" id="UP000240883"/>
    </source>
</evidence>
<protein>
    <recommendedName>
        <fullName evidence="4">MARVEL domain-containing protein</fullName>
    </recommendedName>
</protein>
<dbReference type="OrthoDB" id="3796171at2759"/>
<dbReference type="EMBL" id="KZ678130">
    <property type="protein sequence ID" value="PSN72294.1"/>
    <property type="molecule type" value="Genomic_DNA"/>
</dbReference>
<dbReference type="Proteomes" id="UP000240883">
    <property type="component" value="Unassembled WGS sequence"/>
</dbReference>
<keyword evidence="3" id="KW-1185">Reference proteome</keyword>
<feature type="transmembrane region" description="Helical" evidence="1">
    <location>
        <begin position="187"/>
        <end position="207"/>
    </location>
</feature>
<dbReference type="AlphaFoldDB" id="A0A2T2P3N7"/>
<accession>A0A2T2P3N7</accession>
<evidence type="ECO:0008006" key="4">
    <source>
        <dbReference type="Google" id="ProtNLM"/>
    </source>
</evidence>
<evidence type="ECO:0000256" key="1">
    <source>
        <dbReference type="SAM" id="Phobius"/>
    </source>
</evidence>
<proteinExistence type="predicted"/>
<keyword evidence="1" id="KW-1133">Transmembrane helix</keyword>
<feature type="transmembrane region" description="Helical" evidence="1">
    <location>
        <begin position="7"/>
        <end position="30"/>
    </location>
</feature>
<evidence type="ECO:0000313" key="2">
    <source>
        <dbReference type="EMBL" id="PSN72294.1"/>
    </source>
</evidence>
<keyword evidence="1" id="KW-0472">Membrane</keyword>
<sequence>MANPNGIRAVILLAPPLFLLLPFSVLLFVLDRISDTVFDAGNFTGRGTYGSYNSPASTAVSDYGSLNFPVYINSGPTTGIIAIAIAAYIVSILGTCAIWELRRVEGTASHQRKWCWTTLLSNFAVFAASIAVLVYASVASNAPWKGYIHDRTSSERRTRETWACQISEHYDESWASGACVLTKTTRYMLIPVAVSAALTMFCTWVLVRDRGGAGWLIGGRGRYAGFESIYEPKRRAQQVPQQAMPPHQMPPPMPVPLAQIPQVQKGAPTANDQTLFR</sequence>
<keyword evidence="1" id="KW-0812">Transmembrane</keyword>
<feature type="transmembrane region" description="Helical" evidence="1">
    <location>
        <begin position="80"/>
        <end position="102"/>
    </location>
</feature>
<name>A0A2T2P3N7_CORCC</name>